<dbReference type="Proteomes" id="UP001283361">
    <property type="component" value="Unassembled WGS sequence"/>
</dbReference>
<dbReference type="AlphaFoldDB" id="A0AAE0ZRG9"/>
<name>A0AAE0ZRG9_9GAST</name>
<sequence length="111" mass="12174">MMSLTLVDLTVSIDLISFIQHNSTHCSHYPHPVTQYPLILSPLSSTTVPTVLITPIQSNIIETKKGGQAKHHNSRCSSVSATPEIRYNPDLIFSRSRPLPSRSLAIALNLG</sequence>
<comment type="caution">
    <text evidence="1">The sequence shown here is derived from an EMBL/GenBank/DDBJ whole genome shotgun (WGS) entry which is preliminary data.</text>
</comment>
<evidence type="ECO:0000313" key="2">
    <source>
        <dbReference type="Proteomes" id="UP001283361"/>
    </source>
</evidence>
<evidence type="ECO:0000313" key="1">
    <source>
        <dbReference type="EMBL" id="KAK3774007.1"/>
    </source>
</evidence>
<reference evidence="1" key="1">
    <citation type="journal article" date="2023" name="G3 (Bethesda)">
        <title>A reference genome for the long-term kleptoplast-retaining sea slug Elysia crispata morphotype clarki.</title>
        <authorList>
            <person name="Eastman K.E."/>
            <person name="Pendleton A.L."/>
            <person name="Shaikh M.A."/>
            <person name="Suttiyut T."/>
            <person name="Ogas R."/>
            <person name="Tomko P."/>
            <person name="Gavelis G."/>
            <person name="Widhalm J.R."/>
            <person name="Wisecaver J.H."/>
        </authorList>
    </citation>
    <scope>NUCLEOTIDE SEQUENCE</scope>
    <source>
        <strain evidence="1">ECLA1</strain>
    </source>
</reference>
<organism evidence="1 2">
    <name type="scientific">Elysia crispata</name>
    <name type="common">lettuce slug</name>
    <dbReference type="NCBI Taxonomy" id="231223"/>
    <lineage>
        <taxon>Eukaryota</taxon>
        <taxon>Metazoa</taxon>
        <taxon>Spiralia</taxon>
        <taxon>Lophotrochozoa</taxon>
        <taxon>Mollusca</taxon>
        <taxon>Gastropoda</taxon>
        <taxon>Heterobranchia</taxon>
        <taxon>Euthyneura</taxon>
        <taxon>Panpulmonata</taxon>
        <taxon>Sacoglossa</taxon>
        <taxon>Placobranchoidea</taxon>
        <taxon>Plakobranchidae</taxon>
        <taxon>Elysia</taxon>
    </lineage>
</organism>
<dbReference type="EMBL" id="JAWDGP010003469">
    <property type="protein sequence ID" value="KAK3774007.1"/>
    <property type="molecule type" value="Genomic_DNA"/>
</dbReference>
<accession>A0AAE0ZRG9</accession>
<keyword evidence="2" id="KW-1185">Reference proteome</keyword>
<protein>
    <submittedName>
        <fullName evidence="1">Uncharacterized protein</fullName>
    </submittedName>
</protein>
<gene>
    <name evidence="1" type="ORF">RRG08_030089</name>
</gene>
<proteinExistence type="predicted"/>